<dbReference type="InterPro" id="IPR032675">
    <property type="entry name" value="LRR_dom_sf"/>
</dbReference>
<feature type="domain" description="F-box" evidence="1">
    <location>
        <begin position="20"/>
        <end position="59"/>
    </location>
</feature>
<reference evidence="2 3" key="1">
    <citation type="submission" date="2015-12" db="EMBL/GenBank/DDBJ databases">
        <title>The genome of Folsomia candida.</title>
        <authorList>
            <person name="Faddeeva A."/>
            <person name="Derks M.F."/>
            <person name="Anvar Y."/>
            <person name="Smit S."/>
            <person name="Van Straalen N."/>
            <person name="Roelofs D."/>
        </authorList>
    </citation>
    <scope>NUCLEOTIDE SEQUENCE [LARGE SCALE GENOMIC DNA]</scope>
    <source>
        <strain evidence="2 3">VU population</strain>
        <tissue evidence="2">Whole body</tissue>
    </source>
</reference>
<evidence type="ECO:0000259" key="1">
    <source>
        <dbReference type="SMART" id="SM00256"/>
    </source>
</evidence>
<gene>
    <name evidence="2" type="ORF">Fcan01_20561</name>
</gene>
<organism evidence="2 3">
    <name type="scientific">Folsomia candida</name>
    <name type="common">Springtail</name>
    <dbReference type="NCBI Taxonomy" id="158441"/>
    <lineage>
        <taxon>Eukaryota</taxon>
        <taxon>Metazoa</taxon>
        <taxon>Ecdysozoa</taxon>
        <taxon>Arthropoda</taxon>
        <taxon>Hexapoda</taxon>
        <taxon>Collembola</taxon>
        <taxon>Entomobryomorpha</taxon>
        <taxon>Isotomoidea</taxon>
        <taxon>Isotomidae</taxon>
        <taxon>Proisotominae</taxon>
        <taxon>Folsomia</taxon>
    </lineage>
</organism>
<evidence type="ECO:0000313" key="2">
    <source>
        <dbReference type="EMBL" id="OXA44413.1"/>
    </source>
</evidence>
<dbReference type="AlphaFoldDB" id="A0A226DGQ5"/>
<keyword evidence="3" id="KW-1185">Reference proteome</keyword>
<dbReference type="InterPro" id="IPR001810">
    <property type="entry name" value="F-box_dom"/>
</dbReference>
<dbReference type="Gene3D" id="3.80.10.10">
    <property type="entry name" value="Ribonuclease Inhibitor"/>
    <property type="match status" value="1"/>
</dbReference>
<accession>A0A226DGQ5</accession>
<dbReference type="SUPFAM" id="SSF81383">
    <property type="entry name" value="F-box domain"/>
    <property type="match status" value="1"/>
</dbReference>
<dbReference type="Gene3D" id="1.20.1280.50">
    <property type="match status" value="1"/>
</dbReference>
<dbReference type="InterPro" id="IPR036047">
    <property type="entry name" value="F-box-like_dom_sf"/>
</dbReference>
<name>A0A226DGQ5_FOLCA</name>
<protein>
    <recommendedName>
        <fullName evidence="1">F-box domain-containing protein</fullName>
    </recommendedName>
</protein>
<evidence type="ECO:0000313" key="3">
    <source>
        <dbReference type="Proteomes" id="UP000198287"/>
    </source>
</evidence>
<comment type="caution">
    <text evidence="2">The sequence shown here is derived from an EMBL/GenBank/DDBJ whole genome shotgun (WGS) entry which is preliminary data.</text>
</comment>
<proteinExistence type="predicted"/>
<dbReference type="SMART" id="SM00256">
    <property type="entry name" value="FBOX"/>
    <property type="match status" value="1"/>
</dbReference>
<dbReference type="EMBL" id="LNIX01000019">
    <property type="protein sequence ID" value="OXA44413.1"/>
    <property type="molecule type" value="Genomic_DNA"/>
</dbReference>
<dbReference type="Proteomes" id="UP000198287">
    <property type="component" value="Unassembled WGS sequence"/>
</dbReference>
<sequence length="674" mass="77841">MDSFLYFDDINDPALNPMLIPVVAHMILDYLPPIDLLSCRGVCSLWKKVANSLLVDQLDQLPPVTFKITSLSIRNPDRSVRSIRKSNVPEYLDYLDPEDDDAIEGEYPFQFSSFYFNMISLKSSSIQDFLTVFGNHIIKLKLNLDSLPRKTRSVGEVQDCIDTNFSDSASGIDSEAITEYDPQGDKFCDSETFRRLLLEQCTNLQHLVILGLPMNVAAKGFLRDDDFEEPTQIESIKIYHKSGRLTYSSSFVRHLALPWIENPVFLTDITLSFTSRETLDLLLDRKTELSLKRLSLGLITTNFALLEDRLIEFLEEQKDSLEYLSFGAAKMKKWYDGAMCFVHHQRGCKICLRTGDRIRFPDCMPKLKVLELTVPINRAKNFTRIMVPRINLREQFPSLEALWLPESCSNNSNNGLTFFTTGNEERHEQLEWLQFKGRINEATMIQIGTLFPHLKVLHLGFQLLPVLQKIWSFASPCLEELIISLGWNKQKVFVPLHGETPSIDSLFTGYTKEQLHYIKQDGKFELRPILPSITNLKNLKRLTIWNESCENCANCAYVRMDDFVSDISVKFAFEKLKKLEFLHVDKEHQISKVGRRILRETMGFSEVKLSGQKDKMSADCSDRIEMTKIESFAQLHPYYGRIQRELRAGIPPRYEKKDEDFDVQSYEEKSESGW</sequence>
<dbReference type="Pfam" id="PF12937">
    <property type="entry name" value="F-box-like"/>
    <property type="match status" value="1"/>
</dbReference>